<dbReference type="GO" id="GO:0006253">
    <property type="term" value="P:dCTP catabolic process"/>
    <property type="evidence" value="ECO:0007669"/>
    <property type="project" value="TreeGrafter"/>
</dbReference>
<dbReference type="PANTHER" id="PTHR46523:SF1">
    <property type="entry name" value="DCTP PYROPHOSPHATASE 1"/>
    <property type="match status" value="1"/>
</dbReference>
<dbReference type="CDD" id="cd11537">
    <property type="entry name" value="NTP-PPase_RS21-C6_like"/>
    <property type="match status" value="1"/>
</dbReference>
<dbReference type="RefSeq" id="WP_169907589.1">
    <property type="nucleotide sequence ID" value="NZ_JAAQYX010000010.1"/>
</dbReference>
<dbReference type="InterPro" id="IPR025984">
    <property type="entry name" value="DCTPP"/>
</dbReference>
<dbReference type="Pfam" id="PF12643">
    <property type="entry name" value="MazG-like"/>
    <property type="match status" value="1"/>
</dbReference>
<dbReference type="InterPro" id="IPR052555">
    <property type="entry name" value="dCTP_Pyrophosphatase"/>
</dbReference>
<sequence>MDVLKQLQSDLAAFAIERDWDQFHTPKNLVMALSGEVGELTELFQWLTAEQSERSVLSDEAVKAVEEEMADVLLYLLRLGDRLQIDVAAAAQAKIKLNAEKYPVDKSKGNAVKYSRREK</sequence>
<accession>A0A9Q5B1B6</accession>
<evidence type="ECO:0000313" key="1">
    <source>
        <dbReference type="EMBL" id="NNB49518.1"/>
    </source>
</evidence>
<dbReference type="GO" id="GO:0047840">
    <property type="term" value="F:dCTP diphosphatase activity"/>
    <property type="evidence" value="ECO:0007669"/>
    <property type="project" value="TreeGrafter"/>
</dbReference>
<name>A0A9Q5B1B6_PSEFR</name>
<dbReference type="PANTHER" id="PTHR46523">
    <property type="entry name" value="DCTP PYROPHOSPHATASE 1"/>
    <property type="match status" value="1"/>
</dbReference>
<comment type="caution">
    <text evidence="1">The sequence shown here is derived from an EMBL/GenBank/DDBJ whole genome shotgun (WGS) entry which is preliminary data.</text>
</comment>
<dbReference type="EMBL" id="JAAQYX010000010">
    <property type="protein sequence ID" value="NNB49518.1"/>
    <property type="molecule type" value="Genomic_DNA"/>
</dbReference>
<dbReference type="GO" id="GO:0005829">
    <property type="term" value="C:cytosol"/>
    <property type="evidence" value="ECO:0007669"/>
    <property type="project" value="TreeGrafter"/>
</dbReference>
<dbReference type="SUPFAM" id="SSF101386">
    <property type="entry name" value="all-alpha NTP pyrophosphatases"/>
    <property type="match status" value="1"/>
</dbReference>
<reference evidence="1 2" key="1">
    <citation type="journal article" date="2020" name="Front. Microbiol.">
        <title>Genetic Organization of the aprX-lipA2 Operon Affects the Proteolytic Potential of Pseudomonas Species in Milk.</title>
        <authorList>
            <person name="Maier C."/>
            <person name="Huptas C."/>
            <person name="von Neubeck M."/>
            <person name="Scherer S."/>
            <person name="Wenning M."/>
            <person name="Lucking G."/>
        </authorList>
    </citation>
    <scope>NUCLEOTIDE SEQUENCE [LARGE SCALE GENOMIC DNA]</scope>
    <source>
        <strain evidence="1 2">WS 5094</strain>
    </source>
</reference>
<proteinExistence type="predicted"/>
<dbReference type="Proteomes" id="UP000564604">
    <property type="component" value="Unassembled WGS sequence"/>
</dbReference>
<protein>
    <submittedName>
        <fullName evidence="1">Nucleotide pyrophosphohydrolase</fullName>
    </submittedName>
</protein>
<gene>
    <name evidence="1" type="ORF">HBN89_09565</name>
</gene>
<evidence type="ECO:0000313" key="2">
    <source>
        <dbReference type="Proteomes" id="UP000564604"/>
    </source>
</evidence>
<dbReference type="GO" id="GO:0042262">
    <property type="term" value="P:DNA protection"/>
    <property type="evidence" value="ECO:0007669"/>
    <property type="project" value="TreeGrafter"/>
</dbReference>
<dbReference type="Gene3D" id="1.10.287.1080">
    <property type="entry name" value="MazG-like"/>
    <property type="match status" value="1"/>
</dbReference>
<dbReference type="PIRSF" id="PIRSF029826">
    <property type="entry name" value="UCP029826_pph"/>
    <property type="match status" value="1"/>
</dbReference>
<organism evidence="1 2">
    <name type="scientific">Pseudomonas fragi</name>
    <dbReference type="NCBI Taxonomy" id="296"/>
    <lineage>
        <taxon>Bacteria</taxon>
        <taxon>Pseudomonadati</taxon>
        <taxon>Pseudomonadota</taxon>
        <taxon>Gammaproteobacteria</taxon>
        <taxon>Pseudomonadales</taxon>
        <taxon>Pseudomonadaceae</taxon>
        <taxon>Pseudomonas</taxon>
    </lineage>
</organism>
<dbReference type="AlphaFoldDB" id="A0A9Q5B1B6"/>